<feature type="region of interest" description="Disordered" evidence="5">
    <location>
        <begin position="229"/>
        <end position="248"/>
    </location>
</feature>
<dbReference type="SUPFAM" id="SSF55781">
    <property type="entry name" value="GAF domain-like"/>
    <property type="match status" value="1"/>
</dbReference>
<dbReference type="Gene3D" id="3.30.450.40">
    <property type="match status" value="1"/>
</dbReference>
<dbReference type="AlphaFoldDB" id="A0A4V1RMJ9"/>
<dbReference type="SMART" id="SM01012">
    <property type="entry name" value="ANTAR"/>
    <property type="match status" value="1"/>
</dbReference>
<dbReference type="InterPro" id="IPR012074">
    <property type="entry name" value="GAF_ANTAR"/>
</dbReference>
<keyword evidence="2" id="KW-0418">Kinase</keyword>
<dbReference type="RefSeq" id="WP_129454962.1">
    <property type="nucleotide sequence ID" value="NZ_JACXYX010000005.1"/>
</dbReference>
<feature type="domain" description="ANTAR" evidence="6">
    <location>
        <begin position="159"/>
        <end position="220"/>
    </location>
</feature>
<evidence type="ECO:0000313" key="8">
    <source>
        <dbReference type="Proteomes" id="UP000293291"/>
    </source>
</evidence>
<dbReference type="PIRSF" id="PIRSF036625">
    <property type="entry name" value="GAF_ANTAR"/>
    <property type="match status" value="1"/>
</dbReference>
<dbReference type="OrthoDB" id="7466251at2"/>
<keyword evidence="8" id="KW-1185">Reference proteome</keyword>
<proteinExistence type="predicted"/>
<evidence type="ECO:0000313" key="7">
    <source>
        <dbReference type="EMBL" id="RYC02349.1"/>
    </source>
</evidence>
<dbReference type="InterPro" id="IPR005561">
    <property type="entry name" value="ANTAR"/>
</dbReference>
<dbReference type="Gene3D" id="1.10.10.10">
    <property type="entry name" value="Winged helix-like DNA-binding domain superfamily/Winged helix DNA-binding domain"/>
    <property type="match status" value="1"/>
</dbReference>
<organism evidence="7 8">
    <name type="scientific">Nocardioides ganghwensis</name>
    <dbReference type="NCBI Taxonomy" id="252230"/>
    <lineage>
        <taxon>Bacteria</taxon>
        <taxon>Bacillati</taxon>
        <taxon>Actinomycetota</taxon>
        <taxon>Actinomycetes</taxon>
        <taxon>Propionibacteriales</taxon>
        <taxon>Nocardioidaceae</taxon>
        <taxon>Nocardioides</taxon>
    </lineage>
</organism>
<dbReference type="GO" id="GO:0016301">
    <property type="term" value="F:kinase activity"/>
    <property type="evidence" value="ECO:0007669"/>
    <property type="project" value="UniProtKB-KW"/>
</dbReference>
<keyword evidence="4" id="KW-0804">Transcription</keyword>
<dbReference type="EMBL" id="SDWU01000009">
    <property type="protein sequence ID" value="RYC02349.1"/>
    <property type="molecule type" value="Genomic_DNA"/>
</dbReference>
<dbReference type="SUPFAM" id="SSF52172">
    <property type="entry name" value="CheY-like"/>
    <property type="match status" value="1"/>
</dbReference>
<dbReference type="SMART" id="SM00065">
    <property type="entry name" value="GAF"/>
    <property type="match status" value="1"/>
</dbReference>
<evidence type="ECO:0000256" key="4">
    <source>
        <dbReference type="ARBA" id="ARBA00023163"/>
    </source>
</evidence>
<keyword evidence="1" id="KW-0808">Transferase</keyword>
<evidence type="ECO:0000259" key="6">
    <source>
        <dbReference type="PROSITE" id="PS50921"/>
    </source>
</evidence>
<keyword evidence="3" id="KW-0805">Transcription regulation</keyword>
<sequence length="248" mass="27730">MNDEFGRRLVDAVRHLDAQPDSPRTLQCLVEIAPEFFDACDFVGVSLVEKDRIRTPAATNERLRELDEAQYEMGQGPCHDAIRSNAIVVVDDLATDPRWPRWGRVMVDELGIRSSLSFRLFTRPDRTWGALNVYSRTPSAFTDEDVEHGQAIAAMSAVALARSINDEQLAGAIETRTVIGQAVGMVMERYDLDEERAFNVLRRISSHENIKLRDVAAQLVATRRLPESVGDRRLDPAPSQVAQQGSTL</sequence>
<dbReference type="Pfam" id="PF03861">
    <property type="entry name" value="ANTAR"/>
    <property type="match status" value="1"/>
</dbReference>
<evidence type="ECO:0000256" key="1">
    <source>
        <dbReference type="ARBA" id="ARBA00022679"/>
    </source>
</evidence>
<reference evidence="7 8" key="1">
    <citation type="submission" date="2019-01" db="EMBL/GenBank/DDBJ databases">
        <title>Novel species of Nocardioides.</title>
        <authorList>
            <person name="Liu Q."/>
            <person name="Xin Y.-H."/>
        </authorList>
    </citation>
    <scope>NUCLEOTIDE SEQUENCE [LARGE SCALE GENOMIC DNA]</scope>
    <source>
        <strain evidence="7 8">CGMCC 4.6875</strain>
    </source>
</reference>
<dbReference type="PROSITE" id="PS50921">
    <property type="entry name" value="ANTAR"/>
    <property type="match status" value="1"/>
</dbReference>
<dbReference type="InterPro" id="IPR029016">
    <property type="entry name" value="GAF-like_dom_sf"/>
</dbReference>
<dbReference type="InterPro" id="IPR036388">
    <property type="entry name" value="WH-like_DNA-bd_sf"/>
</dbReference>
<dbReference type="Proteomes" id="UP000293291">
    <property type="component" value="Unassembled WGS sequence"/>
</dbReference>
<dbReference type="Pfam" id="PF13185">
    <property type="entry name" value="GAF_2"/>
    <property type="match status" value="1"/>
</dbReference>
<dbReference type="InterPro" id="IPR011006">
    <property type="entry name" value="CheY-like_superfamily"/>
</dbReference>
<name>A0A4V1RMJ9_9ACTN</name>
<evidence type="ECO:0000256" key="3">
    <source>
        <dbReference type="ARBA" id="ARBA00023015"/>
    </source>
</evidence>
<protein>
    <submittedName>
        <fullName evidence="7">ANTAR domain-containing protein</fullName>
    </submittedName>
</protein>
<dbReference type="InterPro" id="IPR003018">
    <property type="entry name" value="GAF"/>
</dbReference>
<comment type="caution">
    <text evidence="7">The sequence shown here is derived from an EMBL/GenBank/DDBJ whole genome shotgun (WGS) entry which is preliminary data.</text>
</comment>
<dbReference type="GO" id="GO:0003723">
    <property type="term" value="F:RNA binding"/>
    <property type="evidence" value="ECO:0007669"/>
    <property type="project" value="InterPro"/>
</dbReference>
<accession>A0A4V1RMJ9</accession>
<evidence type="ECO:0000256" key="5">
    <source>
        <dbReference type="SAM" id="MobiDB-lite"/>
    </source>
</evidence>
<gene>
    <name evidence="7" type="ORF">EUA07_09815</name>
</gene>
<evidence type="ECO:0000256" key="2">
    <source>
        <dbReference type="ARBA" id="ARBA00022777"/>
    </source>
</evidence>